<dbReference type="Proteomes" id="UP000287394">
    <property type="component" value="Chromosome"/>
</dbReference>
<feature type="region of interest" description="Disordered" evidence="1">
    <location>
        <begin position="1"/>
        <end position="61"/>
    </location>
</feature>
<feature type="compositionally biased region" description="Basic and acidic residues" evidence="1">
    <location>
        <begin position="7"/>
        <end position="16"/>
    </location>
</feature>
<dbReference type="EMBL" id="AP025739">
    <property type="protein sequence ID" value="BDI31075.1"/>
    <property type="molecule type" value="Genomic_DNA"/>
</dbReference>
<name>A0A402CSI8_9BACT</name>
<evidence type="ECO:0000256" key="1">
    <source>
        <dbReference type="SAM" id="MobiDB-lite"/>
    </source>
</evidence>
<evidence type="ECO:0000313" key="3">
    <source>
        <dbReference type="Proteomes" id="UP000287394"/>
    </source>
</evidence>
<sequence>MATTEQQHQHLHEVHEHLRHATTSDSPEEIRERLRRAELALERHERETNGQTSTGARPTAV</sequence>
<gene>
    <name evidence="2" type="ORF">CCAX7_31260</name>
</gene>
<accession>A0A402CSI8</accession>
<feature type="compositionally biased region" description="Polar residues" evidence="1">
    <location>
        <begin position="49"/>
        <end position="61"/>
    </location>
</feature>
<dbReference type="AlphaFoldDB" id="A0A402CSI8"/>
<dbReference type="RefSeq" id="WP_119320354.1">
    <property type="nucleotide sequence ID" value="NZ_AP025739.1"/>
</dbReference>
<protein>
    <submittedName>
        <fullName evidence="2">Uncharacterized protein</fullName>
    </submittedName>
</protein>
<evidence type="ECO:0000313" key="2">
    <source>
        <dbReference type="EMBL" id="BDI31075.1"/>
    </source>
</evidence>
<organism evidence="2 3">
    <name type="scientific">Capsulimonas corticalis</name>
    <dbReference type="NCBI Taxonomy" id="2219043"/>
    <lineage>
        <taxon>Bacteria</taxon>
        <taxon>Bacillati</taxon>
        <taxon>Armatimonadota</taxon>
        <taxon>Armatimonadia</taxon>
        <taxon>Capsulimonadales</taxon>
        <taxon>Capsulimonadaceae</taxon>
        <taxon>Capsulimonas</taxon>
    </lineage>
</organism>
<reference evidence="2 3" key="1">
    <citation type="journal article" date="2019" name="Int. J. Syst. Evol. Microbiol.">
        <title>Capsulimonas corticalis gen. nov., sp. nov., an aerobic capsulated bacterium, of a novel bacterial order, Capsulimonadales ord. nov., of the class Armatimonadia of the phylum Armatimonadetes.</title>
        <authorList>
            <person name="Li J."/>
            <person name="Kudo C."/>
            <person name="Tonouchi A."/>
        </authorList>
    </citation>
    <scope>NUCLEOTIDE SEQUENCE [LARGE SCALE GENOMIC DNA]</scope>
    <source>
        <strain evidence="2 3">AX-7</strain>
    </source>
</reference>
<keyword evidence="3" id="KW-1185">Reference proteome</keyword>
<proteinExistence type="predicted"/>
<feature type="compositionally biased region" description="Basic and acidic residues" evidence="1">
    <location>
        <begin position="28"/>
        <end position="48"/>
    </location>
</feature>
<dbReference type="KEGG" id="ccot:CCAX7_31260"/>